<sequence length="1349" mass="150661">MAASMGSMDDTKTSQKKSRKRPSDVPEVKTNDESKKKKTSFSVIEFKFYLSDPSTIFLGFEKFIEAAQPGKDNDGEDIVAGFCKSSPECEEIMQVFQTTGRKPNELQLVFLALEKILLRIADDLGKYYNTGQTIVRKLLTAHANILHNVLNNKNKSGPIKSGLKLLVSMVMLGPQSAKLVLDHVDFGHATMVSLWKRRDTKDEEDVRTCFSLLVIAYLLAGDGDVIRRLIQIKGLMENMFQGIQFDRISSIQLLLSSVLEKVVMNPAISKTAKVQVFTEKTLKELCHLYSWQGPAKWKQSLGAKQSDSQEPQTETVMRDEDGMVAMETVTQFLTELCSSYKNGIIFHDKTYGLSGRNQNHLMTAVLSSLLPHCNQSVVCSLVTDILTACPDQLHRFMQSLAPTLSPREASKWVTSLNFLVKVYRSLQDSVRVLKIKDVKTAEQLVNILLVYTFPPQHVLTTVFPGIRNKSLAINYQVMVLVREMLETATIVLKALQQTTLYSPEVTSQAQILYTAQVLKTLPDVMSVFGCWDKITSATSTESKATELQKLYDLSSVDVAGFRQVVVQTLCLYQEVSPNMLVEHPVILGKLLEGVMSEPARTKSVDGENSAEHLTQVHLLKLLSATDARRLPWAKKNVAGHTLLYQLLEISTSLIDTSDLSESVLELVCKLLETTGQFDGHHDELLLWLRTIRQFGQGVQESVSKCGQGVLEFVSRVMMTYIHNPYPYMDTVCDIQSSVAMETESANGQSVDIEDIEKMDDIPLESDDFEDSPEPTKRFNFCPMLLVAMETAQKEENLDNDVSRLLSTIVLHTFHMQAEPRALCEMLEVHGKKVVPVTLMGYVELWMKKSKDVSAKTLQTLWEVPDKLISDGLLVHLHTTAKTEVSQALLKLSILVGCINKKNEKVVLEEMEKVMDALLAETKKTTEQLDSVNCVTTTSSGLENVSKETTGKQHIRCVKMVLDHHVIKEYFLADLNETKSPKAKISKCVSSFVSTLFSMTDVFGKDMQEIFGFYSEKCEQILSSGEDVKNLELIVKIAHILGKALPTEKCVQFLNLVICFSLRGKSKMSSGDSSSSMMCLVDTLLGRIRGSSLKIVKLTEESFNNLLNLFLEDDQSKLLALCSFVARFPSLAVLCMEDKVESLVSSEDGIDLLKMLMRNNMALTMKVCDLVNQGHLDVGENLGLIDLCLQQLKGKADLKDAYDKTCSNVMKALKSDWLKLCSAQAMEQSDLLLNTLQTVYHSGQISSKMLTSLKKKIQALFEGESEILPRHVDLVKLLLGDSELKGCLVDLLTTLIDLNPSSCQTDHVGVLLGAYGASLSLTDQKILKLMQFYEKNEIPFSNFKYAVYMG</sequence>
<keyword evidence="5" id="KW-1185">Reference proteome</keyword>
<evidence type="ECO:0000313" key="5">
    <source>
        <dbReference type="Proteomes" id="UP001164746"/>
    </source>
</evidence>
<feature type="domain" description="URB1 N-terminal" evidence="3">
    <location>
        <begin position="89"/>
        <end position="414"/>
    </location>
</feature>
<proteinExistence type="predicted"/>
<dbReference type="Proteomes" id="UP001164746">
    <property type="component" value="Chromosome 6"/>
</dbReference>
<evidence type="ECO:0000313" key="4">
    <source>
        <dbReference type="EMBL" id="WAR08820.1"/>
    </source>
</evidence>
<feature type="region of interest" description="Disordered" evidence="2">
    <location>
        <begin position="1"/>
        <end position="36"/>
    </location>
</feature>
<dbReference type="InterPro" id="IPR039844">
    <property type="entry name" value="URB1"/>
</dbReference>
<keyword evidence="1" id="KW-0175">Coiled coil</keyword>
<dbReference type="PANTHER" id="PTHR13500">
    <property type="entry name" value="NUCLEOLAR PRERIBOSOMAL-ASSOCIATED PROTEIN 1"/>
    <property type="match status" value="1"/>
</dbReference>
<gene>
    <name evidence="4" type="ORF">MAR_018778</name>
</gene>
<evidence type="ECO:0000259" key="3">
    <source>
        <dbReference type="Pfam" id="PF11707"/>
    </source>
</evidence>
<feature type="coiled-coil region" evidence="1">
    <location>
        <begin position="900"/>
        <end position="927"/>
    </location>
</feature>
<dbReference type="EMBL" id="CP111017">
    <property type="protein sequence ID" value="WAR08820.1"/>
    <property type="molecule type" value="Genomic_DNA"/>
</dbReference>
<reference evidence="4" key="1">
    <citation type="submission" date="2022-11" db="EMBL/GenBank/DDBJ databases">
        <title>Centuries of genome instability and evolution in soft-shell clam transmissible cancer (bioRxiv).</title>
        <authorList>
            <person name="Hart S.F.M."/>
            <person name="Yonemitsu M.A."/>
            <person name="Giersch R.M."/>
            <person name="Beal B.F."/>
            <person name="Arriagada G."/>
            <person name="Davis B.W."/>
            <person name="Ostrander E.A."/>
            <person name="Goff S.P."/>
            <person name="Metzger M.J."/>
        </authorList>
    </citation>
    <scope>NUCLEOTIDE SEQUENCE</scope>
    <source>
        <strain evidence="4">MELC-2E11</strain>
        <tissue evidence="4">Siphon/mantle</tissue>
    </source>
</reference>
<evidence type="ECO:0000256" key="1">
    <source>
        <dbReference type="SAM" id="Coils"/>
    </source>
</evidence>
<name>A0ABY7EG16_MYAAR</name>
<dbReference type="PANTHER" id="PTHR13500:SF0">
    <property type="entry name" value="NUCLEOLAR PRE-RIBOSOMAL-ASSOCIATED PROTEIN 1"/>
    <property type="match status" value="1"/>
</dbReference>
<evidence type="ECO:0000256" key="2">
    <source>
        <dbReference type="SAM" id="MobiDB-lite"/>
    </source>
</evidence>
<accession>A0ABY7EG16</accession>
<dbReference type="Pfam" id="PF11707">
    <property type="entry name" value="Npa1"/>
    <property type="match status" value="1"/>
</dbReference>
<dbReference type="InterPro" id="IPR021714">
    <property type="entry name" value="URB1_N"/>
</dbReference>
<organism evidence="4 5">
    <name type="scientific">Mya arenaria</name>
    <name type="common">Soft-shell clam</name>
    <dbReference type="NCBI Taxonomy" id="6604"/>
    <lineage>
        <taxon>Eukaryota</taxon>
        <taxon>Metazoa</taxon>
        <taxon>Spiralia</taxon>
        <taxon>Lophotrochozoa</taxon>
        <taxon>Mollusca</taxon>
        <taxon>Bivalvia</taxon>
        <taxon>Autobranchia</taxon>
        <taxon>Heteroconchia</taxon>
        <taxon>Euheterodonta</taxon>
        <taxon>Imparidentia</taxon>
        <taxon>Neoheterodontei</taxon>
        <taxon>Myida</taxon>
        <taxon>Myoidea</taxon>
        <taxon>Myidae</taxon>
        <taxon>Mya</taxon>
    </lineage>
</organism>
<feature type="compositionally biased region" description="Basic and acidic residues" evidence="2">
    <location>
        <begin position="21"/>
        <end position="35"/>
    </location>
</feature>
<protein>
    <submittedName>
        <fullName evidence="4">NPA1P-like protein</fullName>
    </submittedName>
</protein>